<feature type="chain" id="PRO_5035263831" evidence="1">
    <location>
        <begin position="24"/>
        <end position="425"/>
    </location>
</feature>
<feature type="signal peptide" evidence="1">
    <location>
        <begin position="1"/>
        <end position="23"/>
    </location>
</feature>
<evidence type="ECO:0000313" key="6">
    <source>
        <dbReference type="Proteomes" id="UP000818603"/>
    </source>
</evidence>
<dbReference type="InterPro" id="IPR011059">
    <property type="entry name" value="Metal-dep_hydrolase_composite"/>
</dbReference>
<dbReference type="EMBL" id="BMGZ01000003">
    <property type="protein sequence ID" value="GGI00278.1"/>
    <property type="molecule type" value="Genomic_DNA"/>
</dbReference>
<dbReference type="InterPro" id="IPR051781">
    <property type="entry name" value="Metallo-dep_Hydrolase"/>
</dbReference>
<gene>
    <name evidence="4" type="ORF">FF098_014395</name>
    <name evidence="3" type="ORF">GCM10011355_28190</name>
</gene>
<reference evidence="4 6" key="2">
    <citation type="submission" date="2020-02" db="EMBL/GenBank/DDBJ databases">
        <title>Genome sequence of Parvularcula flava strain NH6-79.</title>
        <authorList>
            <person name="Abdul Karim M.H."/>
            <person name="Lam M.Q."/>
            <person name="Chen S.J."/>
            <person name="Yahya A."/>
            <person name="Shahir S."/>
            <person name="Shamsir M.S."/>
            <person name="Chong C.S."/>
        </authorList>
    </citation>
    <scope>NUCLEOTIDE SEQUENCE [LARGE SCALE GENOMIC DNA]</scope>
    <source>
        <strain evidence="4 6">NH6-79</strain>
    </source>
</reference>
<dbReference type="AlphaFoldDB" id="A0A8J3A9I6"/>
<reference evidence="3" key="3">
    <citation type="submission" date="2020-09" db="EMBL/GenBank/DDBJ databases">
        <authorList>
            <person name="Sun Q."/>
            <person name="Zhou Y."/>
        </authorList>
    </citation>
    <scope>NUCLEOTIDE SEQUENCE</scope>
    <source>
        <strain evidence="3">CGMCC 1.14984</strain>
    </source>
</reference>
<evidence type="ECO:0000256" key="1">
    <source>
        <dbReference type="SAM" id="SignalP"/>
    </source>
</evidence>
<proteinExistence type="predicted"/>
<dbReference type="PANTHER" id="PTHR43135">
    <property type="entry name" value="ALPHA-D-RIBOSE 1-METHYLPHOSPHONATE 5-TRIPHOSPHATE DIPHOSPHATASE"/>
    <property type="match status" value="1"/>
</dbReference>
<dbReference type="CDD" id="cd01299">
    <property type="entry name" value="Met_dep_hydrolase_A"/>
    <property type="match status" value="1"/>
</dbReference>
<dbReference type="Gene3D" id="3.20.20.140">
    <property type="entry name" value="Metal-dependent hydrolases"/>
    <property type="match status" value="1"/>
</dbReference>
<name>A0A8J3A9I6_9PROT</name>
<dbReference type="InterPro" id="IPR057744">
    <property type="entry name" value="OTAase-like"/>
</dbReference>
<dbReference type="InterPro" id="IPR006680">
    <property type="entry name" value="Amidohydro-rel"/>
</dbReference>
<dbReference type="SUPFAM" id="SSF51556">
    <property type="entry name" value="Metallo-dependent hydrolases"/>
    <property type="match status" value="1"/>
</dbReference>
<accession>A0A8J3A9I6</accession>
<feature type="domain" description="Amidohydrolase-related" evidence="2">
    <location>
        <begin position="79"/>
        <end position="420"/>
    </location>
</feature>
<evidence type="ECO:0000313" key="5">
    <source>
        <dbReference type="Proteomes" id="UP000621856"/>
    </source>
</evidence>
<keyword evidence="6" id="KW-1185">Reference proteome</keyword>
<dbReference type="Proteomes" id="UP000818603">
    <property type="component" value="Unassembled WGS sequence"/>
</dbReference>
<evidence type="ECO:0000259" key="2">
    <source>
        <dbReference type="Pfam" id="PF01979"/>
    </source>
</evidence>
<organism evidence="3 5">
    <name type="scientific">Aquisalinus luteolus</name>
    <dbReference type="NCBI Taxonomy" id="1566827"/>
    <lineage>
        <taxon>Bacteria</taxon>
        <taxon>Pseudomonadati</taxon>
        <taxon>Pseudomonadota</taxon>
        <taxon>Alphaproteobacteria</taxon>
        <taxon>Parvularculales</taxon>
        <taxon>Parvularculaceae</taxon>
        <taxon>Aquisalinus</taxon>
    </lineage>
</organism>
<dbReference type="Proteomes" id="UP000621856">
    <property type="component" value="Unassembled WGS sequence"/>
</dbReference>
<evidence type="ECO:0000313" key="4">
    <source>
        <dbReference type="EMBL" id="NHK29109.1"/>
    </source>
</evidence>
<dbReference type="GO" id="GO:0016810">
    <property type="term" value="F:hydrolase activity, acting on carbon-nitrogen (but not peptide) bonds"/>
    <property type="evidence" value="ECO:0007669"/>
    <property type="project" value="InterPro"/>
</dbReference>
<dbReference type="SUPFAM" id="SSF51338">
    <property type="entry name" value="Composite domain of metallo-dependent hydrolases"/>
    <property type="match status" value="1"/>
</dbReference>
<dbReference type="Gene3D" id="2.30.40.10">
    <property type="entry name" value="Urease, subunit C, domain 1"/>
    <property type="match status" value="1"/>
</dbReference>
<evidence type="ECO:0000313" key="3">
    <source>
        <dbReference type="EMBL" id="GGI00278.1"/>
    </source>
</evidence>
<dbReference type="Pfam" id="PF01979">
    <property type="entry name" value="Amidohydro_1"/>
    <property type="match status" value="1"/>
</dbReference>
<dbReference type="InterPro" id="IPR032466">
    <property type="entry name" value="Metal_Hydrolase"/>
</dbReference>
<reference evidence="3" key="1">
    <citation type="journal article" date="2014" name="Int. J. Syst. Evol. Microbiol.">
        <title>Complete genome sequence of Corynebacterium casei LMG S-19264T (=DSM 44701T), isolated from a smear-ripened cheese.</title>
        <authorList>
            <consortium name="US DOE Joint Genome Institute (JGI-PGF)"/>
            <person name="Walter F."/>
            <person name="Albersmeier A."/>
            <person name="Kalinowski J."/>
            <person name="Ruckert C."/>
        </authorList>
    </citation>
    <scope>NUCLEOTIDE SEQUENCE</scope>
    <source>
        <strain evidence="3">CGMCC 1.14984</strain>
    </source>
</reference>
<sequence length="425" mass="45057">MKKIFKSTGAIMAIIGLMTGAQAGAQTTLVKAARYLDMDSGRYVSPATVLVENGRIASLSPSAEQVNNADETIDLGGRTLLPGFIDMHTHLAYDIGTDWVTEPVRWTEADFALRGASNAKKTLEAGFTTVRELGSPMNVSSSLDEAANRGLIVAPRIFAANSSLSVTGGHCDVTGFAPGILEGDVKSGLADGADEFLKATRYQIKHGAKVIKVCATAGVLSFEATLGAQQMTMEEMRAVVEEAERHGVRVAAHAHGTEGIIAASEAGIHSIEHASIITDEAARVLKANGTYIVPTLYLSESIDYDALPAPIRKKAEDVMPMMDESFRVAMRRGVKIAFGTDAGVYPHGDNAKEFAYRVNLGQSEIEALRSATTYAADLLGVSDRGLIAQGRYADIVAVDGDPLEDITTTETVSFVMKGGTVFVAP</sequence>
<protein>
    <submittedName>
        <fullName evidence="4">Amidohydrolase family protein</fullName>
    </submittedName>
    <submittedName>
        <fullName evidence="3">Xaa-Pro dipeptidase</fullName>
    </submittedName>
</protein>
<comment type="caution">
    <text evidence="3">The sequence shown here is derived from an EMBL/GenBank/DDBJ whole genome shotgun (WGS) entry which is preliminary data.</text>
</comment>
<dbReference type="RefSeq" id="WP_155141807.1">
    <property type="nucleotide sequence ID" value="NZ_BMGZ01000003.1"/>
</dbReference>
<dbReference type="EMBL" id="VCJR02000003">
    <property type="protein sequence ID" value="NHK29109.1"/>
    <property type="molecule type" value="Genomic_DNA"/>
</dbReference>
<keyword evidence="1" id="KW-0732">Signal</keyword>
<dbReference type="PANTHER" id="PTHR43135:SF3">
    <property type="entry name" value="ALPHA-D-RIBOSE 1-METHYLPHOSPHONATE 5-TRIPHOSPHATE DIPHOSPHATASE"/>
    <property type="match status" value="1"/>
</dbReference>